<protein>
    <recommendedName>
        <fullName evidence="1">Retrotransposon gag domain-containing protein</fullName>
    </recommendedName>
</protein>
<comment type="caution">
    <text evidence="2">The sequence shown here is derived from an EMBL/GenBank/DDBJ whole genome shotgun (WGS) entry which is preliminary data.</text>
</comment>
<evidence type="ECO:0000313" key="2">
    <source>
        <dbReference type="EMBL" id="GEU48888.1"/>
    </source>
</evidence>
<sequence>MVVSTRNSNPSTFNGTPLSLDDETKRFLAETIVGMMKKSLPDIQISMANMANDITTFSLQNNQVLNSGPQLNLGRMAKIEFLKFSGDDVKGWVFRCEQFFMLEQTPELDKVNLVFIHLYDKALLWHSQFIRPHGTIVTWEVYKETILARFGNVYEDPMSELKNLKYETTAREYEDAFDSLLSRVEISEDHVISFFMGGLPTEIEMRVRMFKPKTLAGAYCLTNLQEATLNAVKKKGRSAFVPNQSRDFLEIDESVVNHGLMDLQEPLIFLIALTGTNNFKTMRVIGTIGKHLLHILIDCGSTHNFLDRNMAKQLGCNIKATCPLSVTVADGNKLITTSECKQFKWQFGPHPFSIDVMLLPLGGCDMVLEIQWLATFGNIRFNFQELRKDFKHNNKRVLLREVPSAPISPILQQVIVEYEDVFAIPTELPPKKDHENTVPLIEGTQPVNIRPYRHHPSKKDAIEGVVAELQVVNVILVNYERNTSTQQDDERGEAHQN</sequence>
<dbReference type="PANTHER" id="PTHR15503:SF43">
    <property type="entry name" value="REVERSE TRANSCRIPTASE RNASE H-LIKE DOMAIN-CONTAINING PROTEIN"/>
    <property type="match status" value="1"/>
</dbReference>
<dbReference type="PANTHER" id="PTHR15503">
    <property type="entry name" value="LDOC1 RELATED"/>
    <property type="match status" value="1"/>
</dbReference>
<accession>A0A6L2KHB4</accession>
<organism evidence="2">
    <name type="scientific">Tanacetum cinerariifolium</name>
    <name type="common">Dalmatian daisy</name>
    <name type="synonym">Chrysanthemum cinerariifolium</name>
    <dbReference type="NCBI Taxonomy" id="118510"/>
    <lineage>
        <taxon>Eukaryota</taxon>
        <taxon>Viridiplantae</taxon>
        <taxon>Streptophyta</taxon>
        <taxon>Embryophyta</taxon>
        <taxon>Tracheophyta</taxon>
        <taxon>Spermatophyta</taxon>
        <taxon>Magnoliopsida</taxon>
        <taxon>eudicotyledons</taxon>
        <taxon>Gunneridae</taxon>
        <taxon>Pentapetalae</taxon>
        <taxon>asterids</taxon>
        <taxon>campanulids</taxon>
        <taxon>Asterales</taxon>
        <taxon>Asteraceae</taxon>
        <taxon>Asteroideae</taxon>
        <taxon>Anthemideae</taxon>
        <taxon>Anthemidinae</taxon>
        <taxon>Tanacetum</taxon>
    </lineage>
</organism>
<dbReference type="CDD" id="cd00303">
    <property type="entry name" value="retropepsin_like"/>
    <property type="match status" value="1"/>
</dbReference>
<dbReference type="InterPro" id="IPR005162">
    <property type="entry name" value="Retrotrans_gag_dom"/>
</dbReference>
<dbReference type="InterPro" id="IPR032567">
    <property type="entry name" value="RTL1-rel"/>
</dbReference>
<feature type="domain" description="Retrotransposon gag" evidence="1">
    <location>
        <begin position="113"/>
        <end position="200"/>
    </location>
</feature>
<dbReference type="Pfam" id="PF03732">
    <property type="entry name" value="Retrotrans_gag"/>
    <property type="match status" value="1"/>
</dbReference>
<gene>
    <name evidence="2" type="ORF">Tci_020866</name>
</gene>
<name>A0A6L2KHB4_TANCI</name>
<dbReference type="Pfam" id="PF08284">
    <property type="entry name" value="RVP_2"/>
    <property type="match status" value="1"/>
</dbReference>
<evidence type="ECO:0000259" key="1">
    <source>
        <dbReference type="Pfam" id="PF03732"/>
    </source>
</evidence>
<dbReference type="InterPro" id="IPR021109">
    <property type="entry name" value="Peptidase_aspartic_dom_sf"/>
</dbReference>
<reference evidence="2" key="1">
    <citation type="journal article" date="2019" name="Sci. Rep.">
        <title>Draft genome of Tanacetum cinerariifolium, the natural source of mosquito coil.</title>
        <authorList>
            <person name="Yamashiro T."/>
            <person name="Shiraishi A."/>
            <person name="Satake H."/>
            <person name="Nakayama K."/>
        </authorList>
    </citation>
    <scope>NUCLEOTIDE SEQUENCE</scope>
</reference>
<dbReference type="EMBL" id="BKCJ010002486">
    <property type="protein sequence ID" value="GEU48888.1"/>
    <property type="molecule type" value="Genomic_DNA"/>
</dbReference>
<dbReference type="AlphaFoldDB" id="A0A6L2KHB4"/>
<dbReference type="SUPFAM" id="SSF50630">
    <property type="entry name" value="Acid proteases"/>
    <property type="match status" value="1"/>
</dbReference>
<proteinExistence type="predicted"/>
<dbReference type="Gene3D" id="2.40.70.10">
    <property type="entry name" value="Acid Proteases"/>
    <property type="match status" value="1"/>
</dbReference>